<keyword evidence="1" id="KW-0472">Membrane</keyword>
<dbReference type="EMBL" id="JANCNS010000003">
    <property type="protein sequence ID" value="MCP9201252.1"/>
    <property type="molecule type" value="Genomic_DNA"/>
</dbReference>
<comment type="caution">
    <text evidence="2">The sequence shown here is derived from an EMBL/GenBank/DDBJ whole genome shotgun (WGS) entry which is preliminary data.</text>
</comment>
<gene>
    <name evidence="2" type="ORF">MKO06_15180</name>
</gene>
<dbReference type="RefSeq" id="WP_241552122.1">
    <property type="nucleotide sequence ID" value="NZ_JANCNS010000003.1"/>
</dbReference>
<keyword evidence="1" id="KW-1133">Transmembrane helix</keyword>
<feature type="transmembrane region" description="Helical" evidence="1">
    <location>
        <begin position="67"/>
        <end position="88"/>
    </location>
</feature>
<protein>
    <submittedName>
        <fullName evidence="2">Uncharacterized protein</fullName>
    </submittedName>
</protein>
<proteinExistence type="predicted"/>
<evidence type="ECO:0000313" key="2">
    <source>
        <dbReference type="EMBL" id="MCP9201252.1"/>
    </source>
</evidence>
<sequence length="94" mass="10251">MKTRNLTIILVVVATILLIPFIGMQFSNEVDWSTSDFVIMGALLFLTGLGINYAISKLKTNRSRIIACIVIIGLFLMIWAELAVGVFGTPFAGS</sequence>
<feature type="transmembrane region" description="Helical" evidence="1">
    <location>
        <begin position="37"/>
        <end position="55"/>
    </location>
</feature>
<keyword evidence="1" id="KW-0812">Transmembrane</keyword>
<accession>A0A9X2KZS8</accession>
<name>A0A9X2KZS8_9FLAO</name>
<evidence type="ECO:0000313" key="3">
    <source>
        <dbReference type="Proteomes" id="UP001155280"/>
    </source>
</evidence>
<evidence type="ECO:0000256" key="1">
    <source>
        <dbReference type="SAM" id="Phobius"/>
    </source>
</evidence>
<keyword evidence="3" id="KW-1185">Reference proteome</keyword>
<dbReference type="Proteomes" id="UP001155280">
    <property type="component" value="Unassembled WGS sequence"/>
</dbReference>
<feature type="transmembrane region" description="Helical" evidence="1">
    <location>
        <begin position="7"/>
        <end position="25"/>
    </location>
</feature>
<organism evidence="2 3">
    <name type="scientific">Christiangramia oceanisediminis</name>
    <dbReference type="NCBI Taxonomy" id="2920386"/>
    <lineage>
        <taxon>Bacteria</taxon>
        <taxon>Pseudomonadati</taxon>
        <taxon>Bacteroidota</taxon>
        <taxon>Flavobacteriia</taxon>
        <taxon>Flavobacteriales</taxon>
        <taxon>Flavobacteriaceae</taxon>
        <taxon>Christiangramia</taxon>
    </lineage>
</organism>
<dbReference type="AlphaFoldDB" id="A0A9X2KZS8"/>
<reference evidence="2" key="1">
    <citation type="submission" date="2022-07" db="EMBL/GenBank/DDBJ databases">
        <title>Gramela sediminis sp. nov., isolated from deep-sea sediment of the Indian Ocean.</title>
        <authorList>
            <person name="Shi H."/>
        </authorList>
    </citation>
    <scope>NUCLEOTIDE SEQUENCE</scope>
    <source>
        <strain evidence="2">GC03-9</strain>
    </source>
</reference>